<dbReference type="Proteomes" id="UP001059597">
    <property type="component" value="Plasmid SNP1"/>
</dbReference>
<feature type="compositionally biased region" description="Basic and acidic residues" evidence="1">
    <location>
        <begin position="73"/>
        <end position="90"/>
    </location>
</feature>
<proteinExistence type="predicted"/>
<dbReference type="EMBL" id="AP026074">
    <property type="protein sequence ID" value="BDM74951.1"/>
    <property type="molecule type" value="Genomic_DNA"/>
</dbReference>
<keyword evidence="3" id="KW-1185">Reference proteome</keyword>
<protein>
    <submittedName>
        <fullName evidence="2">Uncharacterized protein</fullName>
    </submittedName>
</protein>
<organism evidence="2 3">
    <name type="scientific">Streptomyces nigrescens</name>
    <dbReference type="NCBI Taxonomy" id="1920"/>
    <lineage>
        <taxon>Bacteria</taxon>
        <taxon>Bacillati</taxon>
        <taxon>Actinomycetota</taxon>
        <taxon>Actinomycetes</taxon>
        <taxon>Kitasatosporales</taxon>
        <taxon>Streptomycetaceae</taxon>
        <taxon>Streptomyces</taxon>
    </lineage>
</organism>
<gene>
    <name evidence="2" type="ORF">HEK616_84380</name>
</gene>
<evidence type="ECO:0000313" key="2">
    <source>
        <dbReference type="EMBL" id="BDM74951.1"/>
    </source>
</evidence>
<reference evidence="2" key="1">
    <citation type="submission" date="2022-06" db="EMBL/GenBank/DDBJ databases">
        <title>Complete genome sequence of Streptomyces nigrescens HEK616.</title>
        <authorList>
            <person name="Asamizu S."/>
            <person name="Onaka H."/>
        </authorList>
    </citation>
    <scope>NUCLEOTIDE SEQUENCE</scope>
    <source>
        <strain evidence="2">HEK616</strain>
        <plasmid evidence="2">SNP1</plasmid>
    </source>
</reference>
<geneLocation type="plasmid" evidence="2 3">
    <name>SNP1</name>
</geneLocation>
<evidence type="ECO:0000313" key="3">
    <source>
        <dbReference type="Proteomes" id="UP001059597"/>
    </source>
</evidence>
<name>A0ABM8A8N0_STRNI</name>
<accession>A0ABM8A8N0</accession>
<evidence type="ECO:0000256" key="1">
    <source>
        <dbReference type="SAM" id="MobiDB-lite"/>
    </source>
</evidence>
<feature type="region of interest" description="Disordered" evidence="1">
    <location>
        <begin position="63"/>
        <end position="90"/>
    </location>
</feature>
<sequence length="171" mass="18669">MPLFVCFEDVGGEIAQEPQRPGQQGAENLLGQTLGGVFALSELLRLAPPLQMPGIGSQGVLAQVLPPAPEDPDASRDPGSDAGTRLDHEQVPREVVEIPCIQVRKVVPSRLPAGVKPFQEELDLDELVADRDDPRDILSLRWFQGEQRVKERFAEARNLGGKEAKFKITAS</sequence>
<keyword evidence="2" id="KW-0614">Plasmid</keyword>